<feature type="region of interest" description="Disordered" evidence="4">
    <location>
        <begin position="53"/>
        <end position="81"/>
    </location>
</feature>
<reference evidence="8" key="1">
    <citation type="submission" date="2011-02" db="EMBL/GenBank/DDBJ databases">
        <title>The Genome Sequence of Capsaspora owczarzaki ATCC 30864.</title>
        <authorList>
            <person name="Russ C."/>
            <person name="Cuomo C."/>
            <person name="Burger G."/>
            <person name="Gray M.W."/>
            <person name="Holland P.W.H."/>
            <person name="King N."/>
            <person name="Lang F.B.F."/>
            <person name="Roger A.J."/>
            <person name="Ruiz-Trillo I."/>
            <person name="Young S.K."/>
            <person name="Zeng Q."/>
            <person name="Gargeya S."/>
            <person name="Alvarado L."/>
            <person name="Berlin A."/>
            <person name="Chapman S.B."/>
            <person name="Chen Z."/>
            <person name="Freedman E."/>
            <person name="Gellesch M."/>
            <person name="Goldberg J."/>
            <person name="Griggs A."/>
            <person name="Gujja S."/>
            <person name="Heilman E."/>
            <person name="Heiman D."/>
            <person name="Howarth C."/>
            <person name="Mehta T."/>
            <person name="Neiman D."/>
            <person name="Pearson M."/>
            <person name="Roberts A."/>
            <person name="Saif S."/>
            <person name="Shea T."/>
            <person name="Shenoy N."/>
            <person name="Sisk P."/>
            <person name="Stolte C."/>
            <person name="Sykes S."/>
            <person name="White J."/>
            <person name="Yandava C."/>
            <person name="Haas B."/>
            <person name="Nusbaum C."/>
            <person name="Birren B."/>
        </authorList>
    </citation>
    <scope>NUCLEOTIDE SEQUENCE</scope>
    <source>
        <strain evidence="8">ATCC 30864</strain>
    </source>
</reference>
<evidence type="ECO:0000313" key="7">
    <source>
        <dbReference type="EMBL" id="KJE97916.1"/>
    </source>
</evidence>
<dbReference type="InterPro" id="IPR001849">
    <property type="entry name" value="PH_domain"/>
</dbReference>
<evidence type="ECO:0000256" key="3">
    <source>
        <dbReference type="PIRSR" id="PIRSR630564-2"/>
    </source>
</evidence>
<dbReference type="PROSITE" id="PS50003">
    <property type="entry name" value="PH_DOMAIN"/>
    <property type="match status" value="1"/>
</dbReference>
<dbReference type="PANTHER" id="PTHR10807:SF128">
    <property type="entry name" value="PHOSPHATIDYLINOSITOL-3,5-BISPHOSPHATE 3-PHOSPHATASE"/>
    <property type="match status" value="1"/>
</dbReference>
<dbReference type="AlphaFoldDB" id="A0A0D2USG3"/>
<feature type="domain" description="PH" evidence="5">
    <location>
        <begin position="922"/>
        <end position="1036"/>
    </location>
</feature>
<dbReference type="Gene3D" id="2.30.29.30">
    <property type="entry name" value="Pleckstrin-homology domain (PH domain)/Phosphotyrosine-binding domain (PTB)"/>
    <property type="match status" value="2"/>
</dbReference>
<evidence type="ECO:0000313" key="8">
    <source>
        <dbReference type="Proteomes" id="UP000008743"/>
    </source>
</evidence>
<evidence type="ECO:0000256" key="2">
    <source>
        <dbReference type="PIRSR" id="PIRSR630564-1"/>
    </source>
</evidence>
<dbReference type="PhylomeDB" id="A0A0D2USG3"/>
<dbReference type="PANTHER" id="PTHR10807">
    <property type="entry name" value="MYOTUBULARIN-RELATED"/>
    <property type="match status" value="1"/>
</dbReference>
<dbReference type="PROSITE" id="PS00383">
    <property type="entry name" value="TYR_PHOSPHATASE_1"/>
    <property type="match status" value="1"/>
</dbReference>
<feature type="binding site" evidence="3">
    <location>
        <begin position="579"/>
        <end position="580"/>
    </location>
    <ligand>
        <name>substrate</name>
    </ligand>
</feature>
<dbReference type="GO" id="GO:0046856">
    <property type="term" value="P:phosphatidylinositol dephosphorylation"/>
    <property type="evidence" value="ECO:0007669"/>
    <property type="project" value="TreeGrafter"/>
</dbReference>
<organism evidence="7 8">
    <name type="scientific">Capsaspora owczarzaki (strain ATCC 30864)</name>
    <dbReference type="NCBI Taxonomy" id="595528"/>
    <lineage>
        <taxon>Eukaryota</taxon>
        <taxon>Filasterea</taxon>
        <taxon>Capsaspora</taxon>
    </lineage>
</organism>
<dbReference type="Pfam" id="PF06602">
    <property type="entry name" value="Myotub-related"/>
    <property type="match status" value="1"/>
</dbReference>
<evidence type="ECO:0000259" key="6">
    <source>
        <dbReference type="PROSITE" id="PS51339"/>
    </source>
</evidence>
<dbReference type="InterPro" id="IPR016130">
    <property type="entry name" value="Tyr_Pase_AS"/>
</dbReference>
<feature type="region of interest" description="Disordered" evidence="4">
    <location>
        <begin position="255"/>
        <end position="281"/>
    </location>
</feature>
<dbReference type="GO" id="GO:0004438">
    <property type="term" value="F:phosphatidylinositol-3-phosphate phosphatase activity"/>
    <property type="evidence" value="ECO:0007669"/>
    <property type="project" value="TreeGrafter"/>
</dbReference>
<dbReference type="eggNOG" id="KOG0248">
    <property type="taxonomic scope" value="Eukaryota"/>
</dbReference>
<dbReference type="CDD" id="cd14507">
    <property type="entry name" value="PTP-MTM-like"/>
    <property type="match status" value="1"/>
</dbReference>
<dbReference type="InterPro" id="IPR011993">
    <property type="entry name" value="PH-like_dom_sf"/>
</dbReference>
<feature type="domain" description="Myotubularin phosphatase" evidence="6">
    <location>
        <begin position="428"/>
        <end position="790"/>
    </location>
</feature>
<accession>A0A0D2USG3</accession>
<dbReference type="Pfam" id="PF00169">
    <property type="entry name" value="PH"/>
    <property type="match status" value="1"/>
</dbReference>
<comment type="similarity">
    <text evidence="1">Belongs to the protein-tyrosine phosphatase family. Non-receptor class myotubularin subfamily.</text>
</comment>
<dbReference type="InterPro" id="IPR003595">
    <property type="entry name" value="Tyr_Pase_cat"/>
</dbReference>
<protein>
    <submittedName>
        <fullName evidence="7">Myotubularin-like protein</fullName>
    </submittedName>
</protein>
<feature type="region of interest" description="Disordered" evidence="4">
    <location>
        <begin position="861"/>
        <end position="880"/>
    </location>
</feature>
<feature type="region of interest" description="Disordered" evidence="4">
    <location>
        <begin position="815"/>
        <end position="844"/>
    </location>
</feature>
<dbReference type="EMBL" id="KE346376">
    <property type="protein sequence ID" value="KJE97916.1"/>
    <property type="molecule type" value="Genomic_DNA"/>
</dbReference>
<dbReference type="PROSITE" id="PS51339">
    <property type="entry name" value="PPASE_MYOTUBULARIN"/>
    <property type="match status" value="1"/>
</dbReference>
<evidence type="ECO:0000259" key="5">
    <source>
        <dbReference type="PROSITE" id="PS50003"/>
    </source>
</evidence>
<dbReference type="SUPFAM" id="SSF50729">
    <property type="entry name" value="PH domain-like"/>
    <property type="match status" value="2"/>
</dbReference>
<gene>
    <name evidence="7" type="ORF">CAOG_007986</name>
</gene>
<dbReference type="InParanoid" id="A0A0D2USG3"/>
<dbReference type="SMART" id="SM00233">
    <property type="entry name" value="PH"/>
    <property type="match status" value="1"/>
</dbReference>
<dbReference type="eggNOG" id="KOG4471">
    <property type="taxonomic scope" value="Eukaryota"/>
</dbReference>
<dbReference type="Proteomes" id="UP000008743">
    <property type="component" value="Unassembled WGS sequence"/>
</dbReference>
<proteinExistence type="inferred from homology"/>
<feature type="active site" description="Phosphocysteine intermediate" evidence="2">
    <location>
        <position position="627"/>
    </location>
</feature>
<dbReference type="InterPro" id="IPR030564">
    <property type="entry name" value="Myotubularin"/>
</dbReference>
<feature type="compositionally biased region" description="Low complexity" evidence="4">
    <location>
        <begin position="861"/>
        <end position="875"/>
    </location>
</feature>
<dbReference type="RefSeq" id="XP_004342587.2">
    <property type="nucleotide sequence ID" value="XM_004342538.2"/>
</dbReference>
<feature type="compositionally biased region" description="Polar residues" evidence="4">
    <location>
        <begin position="832"/>
        <end position="844"/>
    </location>
</feature>
<name>A0A0D2USG3_CAPO3</name>
<sequence>MPVDGPSCYTQPLTPLLAGEHLRISTRDVRSVFRAGARAAHLVTLFQAQSQSQNQSQSQSQTQSQTPSQAQQPQLQAQLQVPAESCASNGAPMATVTPTTPTTPATLITSATAAATTAGGAGAGALAIVACGTLLVTNYRLAFVLSSMAPNQPSLEALVPGLPTAAAAAGGSGSGGAVPAPGSSGAVVGGTASLASALVGSLMMSFHTGNNHAAADTAATGAGGRGSLPNANATVTAGGSKAARQYSSMDNLSQALARQDDDDVAPSNTESNGVLTEPADGRASASTAASLASSVNDLTGLDDIELDDAWFGANGVGFEIPLGLVSHAEKVGGHRNLRDSVYGLDVYCKDGTVLFLGFDLEGHVNYERRHVYDMLVSQAFPLSYNKPLFAFVHGAVSLHIPLTVDSNPAQSSQRNHSIQLQSLPPAASTSTVSVAGDYARLGIPNDYWQISDANRNHELVPSYPAQLVVPAGLSEDHLKDVAKFRTQGRLPILSWVHSTSGASITRCSQPKIGVLGKRSIVDESMLRLLAASNIERNNKLFVVDARPYKNVIANQAMGAGVEHTSVYQHVEIEFMNIENIHVMRECLKRLHRGSHVEWLQHVSQVLKGALRIVHIILAERASVLIHCSDGWDRTPQLSALAQLCLDPYYRTIVGFECLIQKEWLSMGHKFAQRLGHGTKNHSDEQRSPIFIQFLDCVWQLCNQFPSAFEFNARFLITVANEAYTCRFGTFLFNNDFERRQADLASRTLSLWDYIDNAKGLYQNIAYSPPSQPVLYYDASPLRMLVWNDFYFQGVRRARRNDWTLSTLVFANGDASSARNSQSAHRDREPSANDASESQAEPSSVARNTVVHLLQPQPHAPLVPGAAAASSSGDGIPPSPAKTIVNSSVLASGSSGVTIPGLGQPSRNAVTASEGIASLSRTGVVIEGYLTKQGGNFKTWKKRWFVLDSATLQLRYYKEPTPVASSIQKANLQPSSSNLPLGVIDIANCDDIQHEDGGRSSDAHAFRIVTPNRTYFVRADNQVFANLWVDKLQEARTMAHQIRASTTGS</sequence>
<evidence type="ECO:0000256" key="1">
    <source>
        <dbReference type="ARBA" id="ARBA00007471"/>
    </source>
</evidence>
<dbReference type="STRING" id="595528.A0A0D2USG3"/>
<dbReference type="FunFam" id="2.30.29.30:FF:000286">
    <property type="entry name" value="PH-protein kinase domain containing protein"/>
    <property type="match status" value="1"/>
</dbReference>
<keyword evidence="8" id="KW-1185">Reference proteome</keyword>
<dbReference type="InterPro" id="IPR010569">
    <property type="entry name" value="Myotubularin-like_Pase_dom"/>
</dbReference>
<evidence type="ECO:0000256" key="4">
    <source>
        <dbReference type="SAM" id="MobiDB-lite"/>
    </source>
</evidence>
<feature type="binding site" evidence="3">
    <location>
        <begin position="627"/>
        <end position="633"/>
    </location>
    <ligand>
        <name>substrate</name>
    </ligand>
</feature>
<feature type="compositionally biased region" description="Low complexity" evidence="4">
    <location>
        <begin position="53"/>
        <end position="80"/>
    </location>
</feature>
<dbReference type="SUPFAM" id="SSF52799">
    <property type="entry name" value="(Phosphotyrosine protein) phosphatases II"/>
    <property type="match status" value="1"/>
</dbReference>
<dbReference type="GO" id="GO:0005737">
    <property type="term" value="C:cytoplasm"/>
    <property type="evidence" value="ECO:0007669"/>
    <property type="project" value="TreeGrafter"/>
</dbReference>
<dbReference type="OrthoDB" id="271628at2759"/>
<dbReference type="SMART" id="SM00404">
    <property type="entry name" value="PTPc_motif"/>
    <property type="match status" value="1"/>
</dbReference>
<dbReference type="GO" id="GO:0016020">
    <property type="term" value="C:membrane"/>
    <property type="evidence" value="ECO:0007669"/>
    <property type="project" value="TreeGrafter"/>
</dbReference>
<dbReference type="InterPro" id="IPR029021">
    <property type="entry name" value="Prot-tyrosine_phosphatase-like"/>
</dbReference>